<evidence type="ECO:0000256" key="11">
    <source>
        <dbReference type="SAM" id="MobiDB-lite"/>
    </source>
</evidence>
<feature type="transmembrane region" description="Helical" evidence="12">
    <location>
        <begin position="89"/>
        <end position="111"/>
    </location>
</feature>
<name>A0ABM4F064_9AVES</name>
<dbReference type="GeneID" id="106497289"/>
<dbReference type="PANTHER" id="PTHR10519">
    <property type="entry name" value="GABA-B RECEPTOR"/>
    <property type="match status" value="1"/>
</dbReference>
<keyword evidence="10" id="KW-0175">Coiled coil</keyword>
<dbReference type="Pfam" id="PF00003">
    <property type="entry name" value="7tm_3"/>
    <property type="match status" value="1"/>
</dbReference>
<accession>A0ABM4F064</accession>
<keyword evidence="9" id="KW-0807">Transducer</keyword>
<keyword evidence="3 12" id="KW-0812">Transmembrane</keyword>
<feature type="region of interest" description="Disordered" evidence="11">
    <location>
        <begin position="710"/>
        <end position="735"/>
    </location>
</feature>
<evidence type="ECO:0000256" key="3">
    <source>
        <dbReference type="ARBA" id="ARBA00022692"/>
    </source>
</evidence>
<feature type="compositionally biased region" description="Low complexity" evidence="11">
    <location>
        <begin position="496"/>
        <end position="511"/>
    </location>
</feature>
<dbReference type="PRINTS" id="PR01176">
    <property type="entry name" value="GABABRECEPTR"/>
</dbReference>
<feature type="coiled-coil region" evidence="10">
    <location>
        <begin position="281"/>
        <end position="315"/>
    </location>
</feature>
<evidence type="ECO:0000313" key="15">
    <source>
        <dbReference type="RefSeq" id="XP_067158337.1"/>
    </source>
</evidence>
<keyword evidence="5" id="KW-0297">G-protein coupled receptor</keyword>
<evidence type="ECO:0000256" key="4">
    <source>
        <dbReference type="ARBA" id="ARBA00022989"/>
    </source>
</evidence>
<evidence type="ECO:0000256" key="10">
    <source>
        <dbReference type="SAM" id="Coils"/>
    </source>
</evidence>
<dbReference type="Proteomes" id="UP001652627">
    <property type="component" value="Chromosome 1"/>
</dbReference>
<dbReference type="RefSeq" id="XP_067158337.1">
    <property type="nucleotide sequence ID" value="XM_067302236.1"/>
</dbReference>
<protein>
    <submittedName>
        <fullName evidence="15">Probable G-protein coupled receptor 156 isoform X2</fullName>
    </submittedName>
</protein>
<evidence type="ECO:0000256" key="1">
    <source>
        <dbReference type="ARBA" id="ARBA00004141"/>
    </source>
</evidence>
<feature type="transmembrane region" description="Helical" evidence="12">
    <location>
        <begin position="170"/>
        <end position="190"/>
    </location>
</feature>
<comment type="similarity">
    <text evidence="2">Belongs to the G-protein coupled receptor 3 family. GABA-B receptor subfamily.</text>
</comment>
<keyword evidence="14" id="KW-1185">Reference proteome</keyword>
<keyword evidence="7 15" id="KW-0675">Receptor</keyword>
<proteinExistence type="inferred from homology"/>
<evidence type="ECO:0000256" key="12">
    <source>
        <dbReference type="SAM" id="Phobius"/>
    </source>
</evidence>
<sequence length="748" mass="82043">MEPGLNCSDLCDGNSSFGSQEQQQRTLRELCTVAVTSSDLSGKSSPSFSAALLGVVWTFLTGGVLLALFFLIFTIRFRKNRIVKMSSPNLNIVTLLGSGLAYSSAYLFGIQEQSLLSGDSMEMFIQVRLCLLCIGSSLVFGPVLGKSWRLYKVFTQRVPDKRVIIKDLQLLAMVAALVLVDAVLLLTWVFSDPIQCFRSLSISLRVTEKGMTCSVSWMQSCASLYSDLWLILILGFKLQQWKAFEEENQPVSHMAKYFSSPSRSCHSACSAEQLCQLMGEKSSMQRLLSEKNAVIESLQEQVNTTKEKLMRLMAVECGCSPAPRAAPCATFPSWSQSSGEHGKQCGGAAAGNGVPLEHCPTEWNGWQSPSLLNAQHNLVPCSKLEYSGDIEDLQKHVSHEHVPPEEPACSQILLFDVGEDILEYSPKGAQEQRMSPRTGHPLQQLLGQELSGAGRGAEPQGSSGVTRAQPARVNYVSNEKLQEILQELSLDGKINSPASPQGPLQGSQGPPCERSGAWRAQGSYSDTCTPLSLDLMRWQRRIPLPPPSACFPGSVSPRAWCVMNKAVSRMRGGISAWSREESTHVSLEEGGDTGGRRLLYQLVPSASAISTELCLQPEEWQGWPEPQIREAGSAVSAVCPGAGQEWTRDAFLHLLPPQWDAPREPTQPFLHSPCYYPDSDSSSSSEEMFHCCHRPYCELCFQGPLDSLDNSSTDTDTEPGGSAGRWAEHHGRPQPIVNFKEDLEPTFV</sequence>
<reference evidence="15" key="2">
    <citation type="submission" date="2025-08" db="UniProtKB">
        <authorList>
            <consortium name="RefSeq"/>
        </authorList>
    </citation>
    <scope>IDENTIFICATION</scope>
    <source>
        <tissue evidence="15">Blood</tissue>
    </source>
</reference>
<evidence type="ECO:0000256" key="6">
    <source>
        <dbReference type="ARBA" id="ARBA00023136"/>
    </source>
</evidence>
<feature type="transmembrane region" description="Helical" evidence="12">
    <location>
        <begin position="123"/>
        <end position="144"/>
    </location>
</feature>
<feature type="transmembrane region" description="Helical" evidence="12">
    <location>
        <begin position="50"/>
        <end position="77"/>
    </location>
</feature>
<dbReference type="InterPro" id="IPR002455">
    <property type="entry name" value="GPCR3_GABA-B"/>
</dbReference>
<comment type="subcellular location">
    <subcellularLocation>
        <location evidence="1">Membrane</location>
        <topology evidence="1">Multi-pass membrane protein</topology>
    </subcellularLocation>
</comment>
<organism evidence="14 15">
    <name type="scientific">Apteryx mantelli</name>
    <name type="common">North Island brown kiwi</name>
    <dbReference type="NCBI Taxonomy" id="2696672"/>
    <lineage>
        <taxon>Eukaryota</taxon>
        <taxon>Metazoa</taxon>
        <taxon>Chordata</taxon>
        <taxon>Craniata</taxon>
        <taxon>Vertebrata</taxon>
        <taxon>Euteleostomi</taxon>
        <taxon>Archelosauria</taxon>
        <taxon>Archosauria</taxon>
        <taxon>Dinosauria</taxon>
        <taxon>Saurischia</taxon>
        <taxon>Theropoda</taxon>
        <taxon>Coelurosauria</taxon>
        <taxon>Aves</taxon>
        <taxon>Palaeognathae</taxon>
        <taxon>Apterygiformes</taxon>
        <taxon>Apterygidae</taxon>
        <taxon>Apteryx</taxon>
    </lineage>
</organism>
<feature type="region of interest" description="Disordered" evidence="11">
    <location>
        <begin position="492"/>
        <end position="524"/>
    </location>
</feature>
<evidence type="ECO:0000256" key="9">
    <source>
        <dbReference type="ARBA" id="ARBA00023224"/>
    </source>
</evidence>
<evidence type="ECO:0000313" key="14">
    <source>
        <dbReference type="Proteomes" id="UP001652627"/>
    </source>
</evidence>
<evidence type="ECO:0000256" key="8">
    <source>
        <dbReference type="ARBA" id="ARBA00023180"/>
    </source>
</evidence>
<dbReference type="PANTHER" id="PTHR10519:SF20">
    <property type="entry name" value="G-PROTEIN COUPLED RECEPTOR 156-RELATED"/>
    <property type="match status" value="1"/>
</dbReference>
<keyword evidence="6 12" id="KW-0472">Membrane</keyword>
<feature type="domain" description="G-protein coupled receptors family 3 profile" evidence="13">
    <location>
        <begin position="47"/>
        <end position="237"/>
    </location>
</feature>
<reference evidence="14" key="1">
    <citation type="submission" date="2025-05" db="UniProtKB">
        <authorList>
            <consortium name="RefSeq"/>
        </authorList>
    </citation>
    <scope>NUCLEOTIDE SEQUENCE [LARGE SCALE GENOMIC DNA]</scope>
</reference>
<dbReference type="InterPro" id="IPR017978">
    <property type="entry name" value="GPCR_3_C"/>
</dbReference>
<evidence type="ECO:0000259" key="13">
    <source>
        <dbReference type="Pfam" id="PF00003"/>
    </source>
</evidence>
<evidence type="ECO:0000256" key="7">
    <source>
        <dbReference type="ARBA" id="ARBA00023170"/>
    </source>
</evidence>
<gene>
    <name evidence="15" type="primary">GPR156</name>
</gene>
<keyword evidence="8" id="KW-0325">Glycoprotein</keyword>
<keyword evidence="4 12" id="KW-1133">Transmembrane helix</keyword>
<evidence type="ECO:0000256" key="2">
    <source>
        <dbReference type="ARBA" id="ARBA00008991"/>
    </source>
</evidence>
<evidence type="ECO:0000256" key="5">
    <source>
        <dbReference type="ARBA" id="ARBA00023040"/>
    </source>
</evidence>